<sequence length="591" mass="66637">MASNTPDLSSFLNPSLCANTEQTINGEITPCQNEARFTCTNCRLVQYCCKECQIADWKPHKGVCKSKYLEEPYAPGWMTEKRIPTFMSGPDLAPFGSLQYFWGNSPALDLLKVKGNEGEEAIMQKDVALLFAASGDLRNVIKTIVGLPESYTGNCTVVVNDLNTAIVARNAMLVLTALHFEPEVAAPIMLHLWYSAMLPQAILQALQDGILPYIHDVCNKIKDKPSDSMQAKTFEIGGNSVRLMLKKREWAGLATMFKVPEGLSAPEAQSIRRSVTMTRVDYIDRRMCQMSPGRRAGAIDFRRHGVLLPFGASRKDFAMPNPTFFNEKASWPMKDDADPLDGWSYDEYIKCVPAAKNDVYGAFFFYLRDMLLAFCKRVHSYKMAFQLLAVDAVTLPVYLKDVKFDRIEVSNICDRGYVGPAATLAICSSMLKTKSENPKATLLMLFLNAVREEERESKDRLNPTAMAHRGRQIKSYLDIKQPIIDAATGRAGMSAMQYMTSPDFILVADSLNLFGDFDASFKRFLKNADPRKGTSMYDLARQHGMRIKSKHTIIEPWPYRLTEETTKEEFKVLLSESTCGHERYMEIEKAW</sequence>
<keyword evidence="3" id="KW-0862">Zinc</keyword>
<evidence type="ECO:0000313" key="6">
    <source>
        <dbReference type="EMBL" id="KAF1951556.1"/>
    </source>
</evidence>
<protein>
    <recommendedName>
        <fullName evidence="5">MYND-type domain-containing protein</fullName>
    </recommendedName>
</protein>
<dbReference type="Proteomes" id="UP000800035">
    <property type="component" value="Unassembled WGS sequence"/>
</dbReference>
<evidence type="ECO:0000256" key="3">
    <source>
        <dbReference type="ARBA" id="ARBA00022833"/>
    </source>
</evidence>
<dbReference type="EMBL" id="ML977016">
    <property type="protein sequence ID" value="KAF1951556.1"/>
    <property type="molecule type" value="Genomic_DNA"/>
</dbReference>
<dbReference type="PROSITE" id="PS50865">
    <property type="entry name" value="ZF_MYND_2"/>
    <property type="match status" value="1"/>
</dbReference>
<organism evidence="6 7">
    <name type="scientific">Byssothecium circinans</name>
    <dbReference type="NCBI Taxonomy" id="147558"/>
    <lineage>
        <taxon>Eukaryota</taxon>
        <taxon>Fungi</taxon>
        <taxon>Dikarya</taxon>
        <taxon>Ascomycota</taxon>
        <taxon>Pezizomycotina</taxon>
        <taxon>Dothideomycetes</taxon>
        <taxon>Pleosporomycetidae</taxon>
        <taxon>Pleosporales</taxon>
        <taxon>Massarineae</taxon>
        <taxon>Massarinaceae</taxon>
        <taxon>Byssothecium</taxon>
    </lineage>
</organism>
<dbReference type="InterPro" id="IPR027974">
    <property type="entry name" value="DUF4470"/>
</dbReference>
<gene>
    <name evidence="6" type="ORF">CC80DRAFT_424359</name>
</gene>
<dbReference type="Pfam" id="PF14737">
    <property type="entry name" value="DUF4470"/>
    <property type="match status" value="1"/>
</dbReference>
<evidence type="ECO:0000256" key="4">
    <source>
        <dbReference type="PROSITE-ProRule" id="PRU00134"/>
    </source>
</evidence>
<evidence type="ECO:0000259" key="5">
    <source>
        <dbReference type="PROSITE" id="PS50865"/>
    </source>
</evidence>
<evidence type="ECO:0000313" key="7">
    <source>
        <dbReference type="Proteomes" id="UP000800035"/>
    </source>
</evidence>
<dbReference type="Pfam" id="PF01753">
    <property type="entry name" value="zf-MYND"/>
    <property type="match status" value="1"/>
</dbReference>
<keyword evidence="1" id="KW-0479">Metal-binding</keyword>
<dbReference type="AlphaFoldDB" id="A0A6A5TL53"/>
<dbReference type="OrthoDB" id="5282002at2759"/>
<keyword evidence="7" id="KW-1185">Reference proteome</keyword>
<keyword evidence="2 4" id="KW-0863">Zinc-finger</keyword>
<dbReference type="InterPro" id="IPR002893">
    <property type="entry name" value="Znf_MYND"/>
</dbReference>
<name>A0A6A5TL53_9PLEO</name>
<reference evidence="6" key="1">
    <citation type="journal article" date="2020" name="Stud. Mycol.">
        <title>101 Dothideomycetes genomes: a test case for predicting lifestyles and emergence of pathogens.</title>
        <authorList>
            <person name="Haridas S."/>
            <person name="Albert R."/>
            <person name="Binder M."/>
            <person name="Bloem J."/>
            <person name="Labutti K."/>
            <person name="Salamov A."/>
            <person name="Andreopoulos B."/>
            <person name="Baker S."/>
            <person name="Barry K."/>
            <person name="Bills G."/>
            <person name="Bluhm B."/>
            <person name="Cannon C."/>
            <person name="Castanera R."/>
            <person name="Culley D."/>
            <person name="Daum C."/>
            <person name="Ezra D."/>
            <person name="Gonzalez J."/>
            <person name="Henrissat B."/>
            <person name="Kuo A."/>
            <person name="Liang C."/>
            <person name="Lipzen A."/>
            <person name="Lutzoni F."/>
            <person name="Magnuson J."/>
            <person name="Mondo S."/>
            <person name="Nolan M."/>
            <person name="Ohm R."/>
            <person name="Pangilinan J."/>
            <person name="Park H.-J."/>
            <person name="Ramirez L."/>
            <person name="Alfaro M."/>
            <person name="Sun H."/>
            <person name="Tritt A."/>
            <person name="Yoshinaga Y."/>
            <person name="Zwiers L.-H."/>
            <person name="Turgeon B."/>
            <person name="Goodwin S."/>
            <person name="Spatafora J."/>
            <person name="Crous P."/>
            <person name="Grigoriev I."/>
        </authorList>
    </citation>
    <scope>NUCLEOTIDE SEQUENCE</scope>
    <source>
        <strain evidence="6">CBS 675.92</strain>
    </source>
</reference>
<evidence type="ECO:0000256" key="2">
    <source>
        <dbReference type="ARBA" id="ARBA00022771"/>
    </source>
</evidence>
<dbReference type="Gene3D" id="6.10.140.2220">
    <property type="match status" value="1"/>
</dbReference>
<dbReference type="GO" id="GO:0008270">
    <property type="term" value="F:zinc ion binding"/>
    <property type="evidence" value="ECO:0007669"/>
    <property type="project" value="UniProtKB-KW"/>
</dbReference>
<dbReference type="SUPFAM" id="SSF144232">
    <property type="entry name" value="HIT/MYND zinc finger-like"/>
    <property type="match status" value="1"/>
</dbReference>
<proteinExistence type="predicted"/>
<feature type="domain" description="MYND-type" evidence="5">
    <location>
        <begin position="28"/>
        <end position="64"/>
    </location>
</feature>
<accession>A0A6A5TL53</accession>
<evidence type="ECO:0000256" key="1">
    <source>
        <dbReference type="ARBA" id="ARBA00022723"/>
    </source>
</evidence>